<organism evidence="1">
    <name type="scientific">marine sediment metagenome</name>
    <dbReference type="NCBI Taxonomy" id="412755"/>
    <lineage>
        <taxon>unclassified sequences</taxon>
        <taxon>metagenomes</taxon>
        <taxon>ecological metagenomes</taxon>
    </lineage>
</organism>
<dbReference type="AlphaFoldDB" id="A0A0F8XSQ2"/>
<dbReference type="EMBL" id="LAZR01057406">
    <property type="protein sequence ID" value="KKK72132.1"/>
    <property type="molecule type" value="Genomic_DNA"/>
</dbReference>
<accession>A0A0F8XSQ2</accession>
<protein>
    <submittedName>
        <fullName evidence="1">Uncharacterized protein</fullName>
    </submittedName>
</protein>
<evidence type="ECO:0000313" key="1">
    <source>
        <dbReference type="EMBL" id="KKK72132.1"/>
    </source>
</evidence>
<proteinExistence type="predicted"/>
<feature type="non-terminal residue" evidence="1">
    <location>
        <position position="1"/>
    </location>
</feature>
<comment type="caution">
    <text evidence="1">The sequence shown here is derived from an EMBL/GenBank/DDBJ whole genome shotgun (WGS) entry which is preliminary data.</text>
</comment>
<sequence>LGWSRGNCEKHESKEHGDVYGFSRREPRAGKLACGVPKRGRGWRHPLLI</sequence>
<reference evidence="1" key="1">
    <citation type="journal article" date="2015" name="Nature">
        <title>Complex archaea that bridge the gap between prokaryotes and eukaryotes.</title>
        <authorList>
            <person name="Spang A."/>
            <person name="Saw J.H."/>
            <person name="Jorgensen S.L."/>
            <person name="Zaremba-Niedzwiedzka K."/>
            <person name="Martijn J."/>
            <person name="Lind A.E."/>
            <person name="van Eijk R."/>
            <person name="Schleper C."/>
            <person name="Guy L."/>
            <person name="Ettema T.J."/>
        </authorList>
    </citation>
    <scope>NUCLEOTIDE SEQUENCE</scope>
</reference>
<name>A0A0F8XSQ2_9ZZZZ</name>
<gene>
    <name evidence="1" type="ORF">LCGC14_2906930</name>
</gene>